<comment type="caution">
    <text evidence="14">The sequence shown here is derived from an EMBL/GenBank/DDBJ whole genome shotgun (WGS) entry which is preliminary data.</text>
</comment>
<feature type="transmembrane region" description="Helical" evidence="13">
    <location>
        <begin position="140"/>
        <end position="161"/>
    </location>
</feature>
<reference evidence="14 15" key="1">
    <citation type="submission" date="2019-03" db="EMBL/GenBank/DDBJ databases">
        <title>Luteimonas zhaokaii sp.nov., isolated from the rectal contents of Plateau pika in Yushu, Qinghai Province, China.</title>
        <authorList>
            <person name="Zhang G."/>
        </authorList>
    </citation>
    <scope>NUCLEOTIDE SEQUENCE [LARGE SCALE GENOMIC DNA]</scope>
    <source>
        <strain evidence="14 15">B9</strain>
    </source>
</reference>
<accession>A0A4V3ALI7</accession>
<keyword evidence="15" id="KW-1185">Reference proteome</keyword>
<feature type="transmembrane region" description="Helical" evidence="13">
    <location>
        <begin position="191"/>
        <end position="209"/>
    </location>
</feature>
<evidence type="ECO:0000256" key="6">
    <source>
        <dbReference type="ARBA" id="ARBA00022826"/>
    </source>
</evidence>
<feature type="transmembrane region" description="Helical" evidence="13">
    <location>
        <begin position="24"/>
        <end position="44"/>
    </location>
</feature>
<keyword evidence="10 13" id="KW-0472">Membrane</keyword>
<dbReference type="RefSeq" id="WP_133322223.1">
    <property type="nucleotide sequence ID" value="NZ_SMTF01000009.1"/>
</dbReference>
<comment type="similarity">
    <text evidence="2">Belongs to the TMEM175 family.</text>
</comment>
<evidence type="ECO:0000313" key="15">
    <source>
        <dbReference type="Proteomes" id="UP000294796"/>
    </source>
</evidence>
<evidence type="ECO:0000256" key="8">
    <source>
        <dbReference type="ARBA" id="ARBA00022989"/>
    </source>
</evidence>
<feature type="transmembrane region" description="Helical" evidence="13">
    <location>
        <begin position="56"/>
        <end position="76"/>
    </location>
</feature>
<dbReference type="InterPro" id="IPR010617">
    <property type="entry name" value="TMEM175-like"/>
</dbReference>
<evidence type="ECO:0000256" key="3">
    <source>
        <dbReference type="ARBA" id="ARBA00022448"/>
    </source>
</evidence>
<evidence type="ECO:0000256" key="13">
    <source>
        <dbReference type="SAM" id="Phobius"/>
    </source>
</evidence>
<evidence type="ECO:0000313" key="14">
    <source>
        <dbReference type="EMBL" id="TDK23231.1"/>
    </source>
</evidence>
<dbReference type="Proteomes" id="UP000294796">
    <property type="component" value="Unassembled WGS sequence"/>
</dbReference>
<comment type="catalytic activity">
    <reaction evidence="12">
        <text>K(+)(in) = K(+)(out)</text>
        <dbReference type="Rhea" id="RHEA:29463"/>
        <dbReference type="ChEBI" id="CHEBI:29103"/>
    </reaction>
</comment>
<evidence type="ECO:0000256" key="2">
    <source>
        <dbReference type="ARBA" id="ARBA00006920"/>
    </source>
</evidence>
<feature type="transmembrane region" description="Helical" evidence="13">
    <location>
        <begin position="96"/>
        <end position="120"/>
    </location>
</feature>
<keyword evidence="11" id="KW-0407">Ion channel</keyword>
<evidence type="ECO:0000256" key="9">
    <source>
        <dbReference type="ARBA" id="ARBA00023065"/>
    </source>
</evidence>
<gene>
    <name evidence="14" type="ORF">E2F46_11475</name>
</gene>
<evidence type="ECO:0000256" key="10">
    <source>
        <dbReference type="ARBA" id="ARBA00023136"/>
    </source>
</evidence>
<dbReference type="GO" id="GO:0015252">
    <property type="term" value="F:proton channel activity"/>
    <property type="evidence" value="ECO:0007669"/>
    <property type="project" value="InterPro"/>
</dbReference>
<evidence type="ECO:0000256" key="4">
    <source>
        <dbReference type="ARBA" id="ARBA00022538"/>
    </source>
</evidence>
<dbReference type="EMBL" id="SMTF01000009">
    <property type="protein sequence ID" value="TDK23231.1"/>
    <property type="molecule type" value="Genomic_DNA"/>
</dbReference>
<organism evidence="14 15">
    <name type="scientific">Luteimonas aestuarii</name>
    <dbReference type="NCBI Taxonomy" id="453837"/>
    <lineage>
        <taxon>Bacteria</taxon>
        <taxon>Pseudomonadati</taxon>
        <taxon>Pseudomonadota</taxon>
        <taxon>Gammaproteobacteria</taxon>
        <taxon>Lysobacterales</taxon>
        <taxon>Lysobacteraceae</taxon>
        <taxon>Luteimonas</taxon>
    </lineage>
</organism>
<keyword evidence="4" id="KW-0633">Potassium transport</keyword>
<name>A0A4V3ALI7_9GAMM</name>
<evidence type="ECO:0000256" key="7">
    <source>
        <dbReference type="ARBA" id="ARBA00022958"/>
    </source>
</evidence>
<keyword evidence="7" id="KW-0630">Potassium</keyword>
<dbReference type="GO" id="GO:0005267">
    <property type="term" value="F:potassium channel activity"/>
    <property type="evidence" value="ECO:0007669"/>
    <property type="project" value="UniProtKB-KW"/>
</dbReference>
<dbReference type="Pfam" id="PF06736">
    <property type="entry name" value="TMEM175"/>
    <property type="match status" value="1"/>
</dbReference>
<sequence>MHPDAKTDRDAAGFRLRGAQVTRLETFVDAAFAFSLTLLVIFTNDLPQTVAELREALGRVPTFVACFAVLMMFWAAHNRWSRRAGLEDGKATVLSLAFVLVVMVYVYPLRMVMSSFLSLLTGGWVPNELGFADGALMRDLQTAFIVYSIGFGLLAWLLCLLNAHALRRADALALDANERHVLRTELGSHRILALVSLAALLAASALYVFDPVFSDAWRALGGLPMWAYATLGLWMPWYHVRRERLRLALSTREADAA</sequence>
<feature type="transmembrane region" description="Helical" evidence="13">
    <location>
        <begin position="221"/>
        <end position="240"/>
    </location>
</feature>
<evidence type="ECO:0000256" key="5">
    <source>
        <dbReference type="ARBA" id="ARBA00022692"/>
    </source>
</evidence>
<dbReference type="GO" id="GO:0016020">
    <property type="term" value="C:membrane"/>
    <property type="evidence" value="ECO:0007669"/>
    <property type="project" value="UniProtKB-SubCell"/>
</dbReference>
<dbReference type="OrthoDB" id="7570568at2"/>
<keyword evidence="5 13" id="KW-0812">Transmembrane</keyword>
<keyword evidence="9" id="KW-0406">Ion transport</keyword>
<keyword evidence="6" id="KW-0631">Potassium channel</keyword>
<dbReference type="AlphaFoldDB" id="A0A4V3ALI7"/>
<keyword evidence="3" id="KW-0813">Transport</keyword>
<evidence type="ECO:0000256" key="1">
    <source>
        <dbReference type="ARBA" id="ARBA00004141"/>
    </source>
</evidence>
<protein>
    <submittedName>
        <fullName evidence="14">DUF1211 domain-containing protein</fullName>
    </submittedName>
</protein>
<evidence type="ECO:0000256" key="12">
    <source>
        <dbReference type="ARBA" id="ARBA00034430"/>
    </source>
</evidence>
<keyword evidence="8 13" id="KW-1133">Transmembrane helix</keyword>
<comment type="subcellular location">
    <subcellularLocation>
        <location evidence="1">Membrane</location>
        <topology evidence="1">Multi-pass membrane protein</topology>
    </subcellularLocation>
</comment>
<evidence type="ECO:0000256" key="11">
    <source>
        <dbReference type="ARBA" id="ARBA00023303"/>
    </source>
</evidence>
<proteinExistence type="inferred from homology"/>